<dbReference type="GO" id="GO:0007015">
    <property type="term" value="P:actin filament organization"/>
    <property type="evidence" value="ECO:0007669"/>
    <property type="project" value="TreeGrafter"/>
</dbReference>
<dbReference type="STRING" id="75743.A0A401Q9K1"/>
<dbReference type="EMBL" id="BFAA01019255">
    <property type="protein sequence ID" value="GCB82055.1"/>
    <property type="molecule type" value="Genomic_DNA"/>
</dbReference>
<reference evidence="10 11" key="1">
    <citation type="journal article" date="2018" name="Nat. Ecol. Evol.">
        <title>Shark genomes provide insights into elasmobranch evolution and the origin of vertebrates.</title>
        <authorList>
            <person name="Hara Y"/>
            <person name="Yamaguchi K"/>
            <person name="Onimaru K"/>
            <person name="Kadota M"/>
            <person name="Koyanagi M"/>
            <person name="Keeley SD"/>
            <person name="Tatsumi K"/>
            <person name="Tanaka K"/>
            <person name="Motone F"/>
            <person name="Kageyama Y"/>
            <person name="Nozu R"/>
            <person name="Adachi N"/>
            <person name="Nishimura O"/>
            <person name="Nakagawa R"/>
            <person name="Tanegashima C"/>
            <person name="Kiyatake I"/>
            <person name="Matsumoto R"/>
            <person name="Murakumo K"/>
            <person name="Nishida K"/>
            <person name="Terakita A"/>
            <person name="Kuratani S"/>
            <person name="Sato K"/>
            <person name="Hyodo S Kuraku.S."/>
        </authorList>
    </citation>
    <scope>NUCLEOTIDE SEQUENCE [LARGE SCALE GENOMIC DNA]</scope>
</reference>
<evidence type="ECO:0000256" key="4">
    <source>
        <dbReference type="ARBA" id="ARBA00023054"/>
    </source>
</evidence>
<dbReference type="GO" id="GO:0051015">
    <property type="term" value="F:actin filament binding"/>
    <property type="evidence" value="ECO:0007669"/>
    <property type="project" value="TreeGrafter"/>
</dbReference>
<keyword evidence="7 8" id="KW-0009">Actin-binding</keyword>
<organism evidence="10 11">
    <name type="scientific">Scyliorhinus torazame</name>
    <name type="common">Cloudy catshark</name>
    <name type="synonym">Catulus torazame</name>
    <dbReference type="NCBI Taxonomy" id="75743"/>
    <lineage>
        <taxon>Eukaryota</taxon>
        <taxon>Metazoa</taxon>
        <taxon>Chordata</taxon>
        <taxon>Craniata</taxon>
        <taxon>Vertebrata</taxon>
        <taxon>Chondrichthyes</taxon>
        <taxon>Elasmobranchii</taxon>
        <taxon>Galeomorphii</taxon>
        <taxon>Galeoidea</taxon>
        <taxon>Carcharhiniformes</taxon>
        <taxon>Scyliorhinidae</taxon>
        <taxon>Scyliorhinus</taxon>
    </lineage>
</organism>
<dbReference type="SUPFAM" id="SSF52540">
    <property type="entry name" value="P-loop containing nucleoside triphosphate hydrolases"/>
    <property type="match status" value="1"/>
</dbReference>
<evidence type="ECO:0000259" key="9">
    <source>
        <dbReference type="PROSITE" id="PS51456"/>
    </source>
</evidence>
<keyword evidence="4" id="KW-0175">Coiled coil</keyword>
<evidence type="ECO:0000313" key="10">
    <source>
        <dbReference type="EMBL" id="GCB82055.1"/>
    </source>
</evidence>
<evidence type="ECO:0000256" key="5">
    <source>
        <dbReference type="ARBA" id="ARBA00023123"/>
    </source>
</evidence>
<dbReference type="PANTHER" id="PTHR13140">
    <property type="entry name" value="MYOSIN"/>
    <property type="match status" value="1"/>
</dbReference>
<dbReference type="Pfam" id="PF00063">
    <property type="entry name" value="Myosin_head"/>
    <property type="match status" value="1"/>
</dbReference>
<evidence type="ECO:0000256" key="7">
    <source>
        <dbReference type="ARBA" id="ARBA00023203"/>
    </source>
</evidence>
<dbReference type="AlphaFoldDB" id="A0A401Q9K1"/>
<dbReference type="GO" id="GO:0016459">
    <property type="term" value="C:myosin complex"/>
    <property type="evidence" value="ECO:0007669"/>
    <property type="project" value="UniProtKB-KW"/>
</dbReference>
<dbReference type="GO" id="GO:0005524">
    <property type="term" value="F:ATP binding"/>
    <property type="evidence" value="ECO:0007669"/>
    <property type="project" value="UniProtKB-KW"/>
</dbReference>
<protein>
    <recommendedName>
        <fullName evidence="9">Myosin motor domain-containing protein</fullName>
    </recommendedName>
</protein>
<comment type="caution">
    <text evidence="10">The sequence shown here is derived from an EMBL/GenBank/DDBJ whole genome shotgun (WGS) entry which is preliminary data.</text>
</comment>
<evidence type="ECO:0000256" key="1">
    <source>
        <dbReference type="ARBA" id="ARBA00008314"/>
    </source>
</evidence>
<name>A0A401Q9K1_SCYTO</name>
<dbReference type="GO" id="GO:0016020">
    <property type="term" value="C:membrane"/>
    <property type="evidence" value="ECO:0007669"/>
    <property type="project" value="TreeGrafter"/>
</dbReference>
<evidence type="ECO:0000256" key="3">
    <source>
        <dbReference type="ARBA" id="ARBA00022840"/>
    </source>
</evidence>
<dbReference type="GO" id="GO:0005737">
    <property type="term" value="C:cytoplasm"/>
    <property type="evidence" value="ECO:0007669"/>
    <property type="project" value="TreeGrafter"/>
</dbReference>
<keyword evidence="6" id="KW-0505">Motor protein</keyword>
<keyword evidence="2" id="KW-0547">Nucleotide-binding</keyword>
<evidence type="ECO:0000313" key="11">
    <source>
        <dbReference type="Proteomes" id="UP000288216"/>
    </source>
</evidence>
<feature type="domain" description="Myosin motor" evidence="9">
    <location>
        <begin position="1"/>
        <end position="160"/>
    </location>
</feature>
<comment type="caution">
    <text evidence="8">Lacks conserved residue(s) required for the propagation of feature annotation.</text>
</comment>
<sequence length="160" mass="18006">MPSGLFLLALKGTLEDQIIEANPAMEAFGNAKTLRNDNSSRFGKFIRIHFGPTGKLASADIDIYLLEKSRVIFQQPGERSYHIYYQIFSGKKTELFDMLLVSNNPFDYHFCSQGVVTVENLDDGEELMATDVSISDREQSTKVKLQKSATVVSYVTFVHL</sequence>
<proteinExistence type="inferred from homology"/>
<accession>A0A401Q9K1</accession>
<dbReference type="PANTHER" id="PTHR13140:SF857">
    <property type="entry name" value="MYOSIN-11"/>
    <property type="match status" value="1"/>
</dbReference>
<dbReference type="Proteomes" id="UP000288216">
    <property type="component" value="Unassembled WGS sequence"/>
</dbReference>
<dbReference type="OrthoDB" id="6108017at2759"/>
<evidence type="ECO:0000256" key="2">
    <source>
        <dbReference type="ARBA" id="ARBA00022741"/>
    </source>
</evidence>
<dbReference type="InterPro" id="IPR036961">
    <property type="entry name" value="Kinesin_motor_dom_sf"/>
</dbReference>
<keyword evidence="3" id="KW-0067">ATP-binding</keyword>
<dbReference type="Gene3D" id="3.40.850.10">
    <property type="entry name" value="Kinesin motor domain"/>
    <property type="match status" value="1"/>
</dbReference>
<dbReference type="InterPro" id="IPR001609">
    <property type="entry name" value="Myosin_head_motor_dom-like"/>
</dbReference>
<dbReference type="InterPro" id="IPR027417">
    <property type="entry name" value="P-loop_NTPase"/>
</dbReference>
<dbReference type="FunFam" id="1.10.10.820:FF:000001">
    <property type="entry name" value="Myosin heavy chain"/>
    <property type="match status" value="1"/>
</dbReference>
<keyword evidence="11" id="KW-1185">Reference proteome</keyword>
<keyword evidence="5 8" id="KW-0518">Myosin</keyword>
<evidence type="ECO:0000256" key="6">
    <source>
        <dbReference type="ARBA" id="ARBA00023175"/>
    </source>
</evidence>
<gene>
    <name evidence="10" type="ORF">scyTo_0021515</name>
</gene>
<dbReference type="PROSITE" id="PS51456">
    <property type="entry name" value="MYOSIN_MOTOR"/>
    <property type="match status" value="1"/>
</dbReference>
<dbReference type="SMART" id="SM00242">
    <property type="entry name" value="MYSc"/>
    <property type="match status" value="1"/>
</dbReference>
<evidence type="ECO:0000256" key="8">
    <source>
        <dbReference type="PROSITE-ProRule" id="PRU00782"/>
    </source>
</evidence>
<dbReference type="GO" id="GO:0000146">
    <property type="term" value="F:microfilament motor activity"/>
    <property type="evidence" value="ECO:0007669"/>
    <property type="project" value="TreeGrafter"/>
</dbReference>
<comment type="similarity">
    <text evidence="1 8">Belongs to the TRAFAC class myosin-kinesin ATPase superfamily. Myosin family.</text>
</comment>